<evidence type="ECO:0000313" key="7">
    <source>
        <dbReference type="Proteomes" id="UP000434957"/>
    </source>
</evidence>
<organism evidence="5 7">
    <name type="scientific">Phytophthora rubi</name>
    <dbReference type="NCBI Taxonomy" id="129364"/>
    <lineage>
        <taxon>Eukaryota</taxon>
        <taxon>Sar</taxon>
        <taxon>Stramenopiles</taxon>
        <taxon>Oomycota</taxon>
        <taxon>Peronosporomycetes</taxon>
        <taxon>Peronosporales</taxon>
        <taxon>Peronosporaceae</taxon>
        <taxon>Phytophthora</taxon>
    </lineage>
</organism>
<feature type="region of interest" description="Disordered" evidence="2">
    <location>
        <begin position="1"/>
        <end position="21"/>
    </location>
</feature>
<evidence type="ECO:0000256" key="1">
    <source>
        <dbReference type="SAM" id="Coils"/>
    </source>
</evidence>
<keyword evidence="7" id="KW-1185">Reference proteome</keyword>
<dbReference type="EMBL" id="QXFU01000551">
    <property type="protein sequence ID" value="KAE9030071.1"/>
    <property type="molecule type" value="Genomic_DNA"/>
</dbReference>
<dbReference type="EMBL" id="QXFT01000536">
    <property type="protein sequence ID" value="KAE9341343.1"/>
    <property type="molecule type" value="Genomic_DNA"/>
</dbReference>
<comment type="caution">
    <text evidence="5">The sequence shown here is derived from an EMBL/GenBank/DDBJ whole genome shotgun (WGS) entry which is preliminary data.</text>
</comment>
<feature type="coiled-coil region" evidence="1">
    <location>
        <begin position="194"/>
        <end position="235"/>
    </location>
</feature>
<accession>A0A6A4FEV4</accession>
<proteinExistence type="predicted"/>
<dbReference type="OrthoDB" id="118220at2759"/>
<dbReference type="Proteomes" id="UP000435112">
    <property type="component" value="Unassembled WGS sequence"/>
</dbReference>
<feature type="region of interest" description="Disordered" evidence="2">
    <location>
        <begin position="35"/>
        <end position="166"/>
    </location>
</feature>
<keyword evidence="1" id="KW-0175">Coiled coil</keyword>
<evidence type="ECO:0000313" key="5">
    <source>
        <dbReference type="EMBL" id="KAE9341343.1"/>
    </source>
</evidence>
<dbReference type="AlphaFoldDB" id="A0A6A4FEV4"/>
<protein>
    <submittedName>
        <fullName evidence="5">Uncharacterized protein</fullName>
    </submittedName>
</protein>
<name>A0A6A4FEV4_9STRA</name>
<feature type="compositionally biased region" description="Low complexity" evidence="2">
    <location>
        <begin position="99"/>
        <end position="112"/>
    </location>
</feature>
<evidence type="ECO:0000256" key="2">
    <source>
        <dbReference type="SAM" id="MobiDB-lite"/>
    </source>
</evidence>
<evidence type="ECO:0000313" key="3">
    <source>
        <dbReference type="EMBL" id="KAE9030071.1"/>
    </source>
</evidence>
<sequence length="322" mass="34509">MPESSAAASGGVMRPEEEANMEMQVDPMAVFIASSSSARKRAATQSDGLKESVEDTPDRTSSEDEHTRAVHADPGLPPMVPIKSAAKAAVKQPPKMPGHEAATAAGTQTTGLEAERPTVKTPKLQSAGLKSKMKTKGTADKKAAAKPLRVDRKRKRKATAESESAGISQSAAQMLFQCTCQLLRSQALQYDVQAREMEDRNAAQAREIELWEKRVRGLKRELQEYADEADEQLTESVGMAVDEADPSAAARGAEERNKLSTAVVSTPAAALGAGTTKDGSLPPEVAAAEAKVLEELRKRTQKVNEFCRSVPGFIESLDESHL</sequence>
<evidence type="ECO:0000313" key="4">
    <source>
        <dbReference type="EMBL" id="KAE9035151.1"/>
    </source>
</evidence>
<dbReference type="Proteomes" id="UP000434957">
    <property type="component" value="Unassembled WGS sequence"/>
</dbReference>
<dbReference type="EMBL" id="QXFV01000522">
    <property type="protein sequence ID" value="KAE9035151.1"/>
    <property type="molecule type" value="Genomic_DNA"/>
</dbReference>
<dbReference type="Proteomes" id="UP000429607">
    <property type="component" value="Unassembled WGS sequence"/>
</dbReference>
<evidence type="ECO:0000313" key="8">
    <source>
        <dbReference type="Proteomes" id="UP000435112"/>
    </source>
</evidence>
<gene>
    <name evidence="4" type="ORF">PR001_g9430</name>
    <name evidence="3" type="ORF">PR002_g9976</name>
    <name evidence="5" type="ORF">PR003_g10036</name>
</gene>
<reference evidence="5 7" key="1">
    <citation type="submission" date="2018-08" db="EMBL/GenBank/DDBJ databases">
        <title>Genomic investigation of the strawberry pathogen Phytophthora fragariae indicates pathogenicity is determined by transcriptional variation in three key races.</title>
        <authorList>
            <person name="Adams T.M."/>
            <person name="Armitage A.D."/>
            <person name="Sobczyk M.K."/>
            <person name="Bates H.J."/>
            <person name="Dunwell J.M."/>
            <person name="Nellist C.F."/>
            <person name="Harrison R.J."/>
        </authorList>
    </citation>
    <scope>NUCLEOTIDE SEQUENCE [LARGE SCALE GENOMIC DNA]</scope>
    <source>
        <strain evidence="4 6">SCRP249</strain>
        <strain evidence="3 8">SCRP324</strain>
        <strain evidence="5 7">SCRP333</strain>
    </source>
</reference>
<evidence type="ECO:0000313" key="6">
    <source>
        <dbReference type="Proteomes" id="UP000429607"/>
    </source>
</evidence>
<feature type="compositionally biased region" description="Basic and acidic residues" evidence="2">
    <location>
        <begin position="48"/>
        <end position="71"/>
    </location>
</feature>